<comment type="caution">
    <text evidence="2">The sequence shown here is derived from an EMBL/GenBank/DDBJ whole genome shotgun (WGS) entry which is preliminary data.</text>
</comment>
<proteinExistence type="predicted"/>
<evidence type="ECO:0000256" key="1">
    <source>
        <dbReference type="SAM" id="MobiDB-lite"/>
    </source>
</evidence>
<dbReference type="EMBL" id="BQKI01000090">
    <property type="protein sequence ID" value="GJN36650.1"/>
    <property type="molecule type" value="Genomic_DNA"/>
</dbReference>
<protein>
    <submittedName>
        <fullName evidence="2">Uncharacterized protein</fullName>
    </submittedName>
</protein>
<gene>
    <name evidence="2" type="primary">gb25530</name>
    <name evidence="2" type="ORF">PR202_gb25530</name>
</gene>
<dbReference type="Gene3D" id="1.20.5.340">
    <property type="match status" value="1"/>
</dbReference>
<dbReference type="SUPFAM" id="SSF58100">
    <property type="entry name" value="Bacterial hemolysins"/>
    <property type="match status" value="1"/>
</dbReference>
<accession>A0AAV5FPH8</accession>
<feature type="compositionally biased region" description="Basic residues" evidence="1">
    <location>
        <begin position="104"/>
        <end position="113"/>
    </location>
</feature>
<name>A0AAV5FPH8_ELECO</name>
<feature type="compositionally biased region" description="Polar residues" evidence="1">
    <location>
        <begin position="83"/>
        <end position="92"/>
    </location>
</feature>
<feature type="region of interest" description="Disordered" evidence="1">
    <location>
        <begin position="78"/>
        <end position="146"/>
    </location>
</feature>
<evidence type="ECO:0000313" key="2">
    <source>
        <dbReference type="EMBL" id="GJN36650.1"/>
    </source>
</evidence>
<sequence length="365" mass="41143">MPAPLSERMAGRLAIVREIGTNDPDLNAAKVSLGMLRELGTDLRLRVPTAFLRLGSVAAAAIVFKSASVELQLTVTPRVEPGPTSSHGQTASFPHAAKEAAKKQMGKTMKKKRRVDDPTSDDDENDSNYDEHASTIGESSVAGGSHTMDILDASDIDEDFDSTSWNIAKKKWKSDEYVRAQNTSVYAQDADSPIPHFMLSLTQSHLLSKVMMHMRKNMRKKIPSGSHGLLHLLYRLLRTFRLSYPKSRALIQAGIYVFHTSFAQHYHTPMMQQLNTMQQNMGQMRTNVEALNTQFQTMTTNYNNLHNDYQTMSTNYTTLHNDYQTLQQEFHDFSSHMYGVFPRPPPPPGYMPYPYYPLAPPPVDE</sequence>
<dbReference type="Proteomes" id="UP001054889">
    <property type="component" value="Unassembled WGS sequence"/>
</dbReference>
<keyword evidence="3" id="KW-1185">Reference proteome</keyword>
<dbReference type="AlphaFoldDB" id="A0AAV5FPH8"/>
<feature type="compositionally biased region" description="Acidic residues" evidence="1">
    <location>
        <begin position="118"/>
        <end position="128"/>
    </location>
</feature>
<reference evidence="2" key="1">
    <citation type="journal article" date="2018" name="DNA Res.">
        <title>Multiple hybrid de novo genome assembly of finger millet, an orphan allotetraploid crop.</title>
        <authorList>
            <person name="Hatakeyama M."/>
            <person name="Aluri S."/>
            <person name="Balachadran M.T."/>
            <person name="Sivarajan S.R."/>
            <person name="Patrignani A."/>
            <person name="Gruter S."/>
            <person name="Poveda L."/>
            <person name="Shimizu-Inatsugi R."/>
            <person name="Baeten J."/>
            <person name="Francoijs K.J."/>
            <person name="Nataraja K.N."/>
            <person name="Reddy Y.A.N."/>
            <person name="Phadnis S."/>
            <person name="Ravikumar R.L."/>
            <person name="Schlapbach R."/>
            <person name="Sreeman S.M."/>
            <person name="Shimizu K.K."/>
        </authorList>
    </citation>
    <scope>NUCLEOTIDE SEQUENCE</scope>
</reference>
<reference evidence="2" key="2">
    <citation type="submission" date="2021-12" db="EMBL/GenBank/DDBJ databases">
        <title>Resequencing data analysis of finger millet.</title>
        <authorList>
            <person name="Hatakeyama M."/>
            <person name="Aluri S."/>
            <person name="Balachadran M.T."/>
            <person name="Sivarajan S.R."/>
            <person name="Poveda L."/>
            <person name="Shimizu-Inatsugi R."/>
            <person name="Schlapbach R."/>
            <person name="Sreeman S.M."/>
            <person name="Shimizu K.K."/>
        </authorList>
    </citation>
    <scope>NUCLEOTIDE SEQUENCE</scope>
</reference>
<organism evidence="2 3">
    <name type="scientific">Eleusine coracana subsp. coracana</name>
    <dbReference type="NCBI Taxonomy" id="191504"/>
    <lineage>
        <taxon>Eukaryota</taxon>
        <taxon>Viridiplantae</taxon>
        <taxon>Streptophyta</taxon>
        <taxon>Embryophyta</taxon>
        <taxon>Tracheophyta</taxon>
        <taxon>Spermatophyta</taxon>
        <taxon>Magnoliopsida</taxon>
        <taxon>Liliopsida</taxon>
        <taxon>Poales</taxon>
        <taxon>Poaceae</taxon>
        <taxon>PACMAD clade</taxon>
        <taxon>Chloridoideae</taxon>
        <taxon>Cynodonteae</taxon>
        <taxon>Eleusininae</taxon>
        <taxon>Eleusine</taxon>
    </lineage>
</organism>
<evidence type="ECO:0000313" key="3">
    <source>
        <dbReference type="Proteomes" id="UP001054889"/>
    </source>
</evidence>